<name>A0ACA9SI39_9GLOM</name>
<dbReference type="EMBL" id="CAJVQC010127132">
    <property type="protein sequence ID" value="CAG8840574.1"/>
    <property type="molecule type" value="Genomic_DNA"/>
</dbReference>
<organism evidence="1 2">
    <name type="scientific">Racocetra persica</name>
    <dbReference type="NCBI Taxonomy" id="160502"/>
    <lineage>
        <taxon>Eukaryota</taxon>
        <taxon>Fungi</taxon>
        <taxon>Fungi incertae sedis</taxon>
        <taxon>Mucoromycota</taxon>
        <taxon>Glomeromycotina</taxon>
        <taxon>Glomeromycetes</taxon>
        <taxon>Diversisporales</taxon>
        <taxon>Gigasporaceae</taxon>
        <taxon>Racocetra</taxon>
    </lineage>
</organism>
<protein>
    <submittedName>
        <fullName evidence="1">34124_t:CDS:1</fullName>
    </submittedName>
</protein>
<evidence type="ECO:0000313" key="2">
    <source>
        <dbReference type="Proteomes" id="UP000789920"/>
    </source>
</evidence>
<sequence>TIDVLKTVNMTTWPQIVNSIHQNDINNAKGMVSALSTIEGIPSISFEDTAPRLEKKGIKFIAKYLWNALIQLQT</sequence>
<accession>A0ACA9SI39</accession>
<feature type="non-terminal residue" evidence="1">
    <location>
        <position position="1"/>
    </location>
</feature>
<keyword evidence="2" id="KW-1185">Reference proteome</keyword>
<dbReference type="Proteomes" id="UP000789920">
    <property type="component" value="Unassembled WGS sequence"/>
</dbReference>
<proteinExistence type="predicted"/>
<reference evidence="1" key="1">
    <citation type="submission" date="2021-06" db="EMBL/GenBank/DDBJ databases">
        <authorList>
            <person name="Kallberg Y."/>
            <person name="Tangrot J."/>
            <person name="Rosling A."/>
        </authorList>
    </citation>
    <scope>NUCLEOTIDE SEQUENCE</scope>
    <source>
        <strain evidence="1">MA461A</strain>
    </source>
</reference>
<evidence type="ECO:0000313" key="1">
    <source>
        <dbReference type="EMBL" id="CAG8840574.1"/>
    </source>
</evidence>
<comment type="caution">
    <text evidence="1">The sequence shown here is derived from an EMBL/GenBank/DDBJ whole genome shotgun (WGS) entry which is preliminary data.</text>
</comment>
<gene>
    <name evidence="1" type="ORF">RPERSI_LOCUS31486</name>
</gene>